<organism evidence="8 9">
    <name type="scientific">Desulfosporosinus youngiae DSM 17734</name>
    <dbReference type="NCBI Taxonomy" id="768710"/>
    <lineage>
        <taxon>Bacteria</taxon>
        <taxon>Bacillati</taxon>
        <taxon>Bacillota</taxon>
        <taxon>Clostridia</taxon>
        <taxon>Eubacteriales</taxon>
        <taxon>Desulfitobacteriaceae</taxon>
        <taxon>Desulfosporosinus</taxon>
    </lineage>
</organism>
<comment type="similarity">
    <text evidence="2 5">Belongs to the RecX family.</text>
</comment>
<dbReference type="Pfam" id="PF21982">
    <property type="entry name" value="RecX_HTH1"/>
    <property type="match status" value="1"/>
</dbReference>
<evidence type="ECO:0000259" key="6">
    <source>
        <dbReference type="Pfam" id="PF02631"/>
    </source>
</evidence>
<protein>
    <recommendedName>
        <fullName evidence="3 5">Regulatory protein RecX</fullName>
    </recommendedName>
</protein>
<dbReference type="eggNOG" id="COG2137">
    <property type="taxonomic scope" value="Bacteria"/>
</dbReference>
<evidence type="ECO:0000259" key="7">
    <source>
        <dbReference type="Pfam" id="PF21982"/>
    </source>
</evidence>
<comment type="subcellular location">
    <subcellularLocation>
        <location evidence="1 5">Cytoplasm</location>
    </subcellularLocation>
</comment>
<dbReference type="RefSeq" id="WP_007784623.1">
    <property type="nucleotide sequence ID" value="NZ_CM001441.1"/>
</dbReference>
<dbReference type="PANTHER" id="PTHR33602:SF1">
    <property type="entry name" value="REGULATORY PROTEIN RECX FAMILY PROTEIN"/>
    <property type="match status" value="1"/>
</dbReference>
<evidence type="ECO:0000256" key="3">
    <source>
        <dbReference type="ARBA" id="ARBA00018111"/>
    </source>
</evidence>
<evidence type="ECO:0000256" key="4">
    <source>
        <dbReference type="ARBA" id="ARBA00022490"/>
    </source>
</evidence>
<dbReference type="AlphaFoldDB" id="H5XWC6"/>
<accession>H5XWC6</accession>
<name>H5XWC6_9FIRM</name>
<dbReference type="GO" id="GO:0005737">
    <property type="term" value="C:cytoplasm"/>
    <property type="evidence" value="ECO:0007669"/>
    <property type="project" value="UniProtKB-SubCell"/>
</dbReference>
<dbReference type="InterPro" id="IPR053924">
    <property type="entry name" value="RecX_HTH_2nd"/>
</dbReference>
<dbReference type="Proteomes" id="UP000005104">
    <property type="component" value="Chromosome"/>
</dbReference>
<feature type="domain" description="RecX first three-helical" evidence="7">
    <location>
        <begin position="13"/>
        <end position="50"/>
    </location>
</feature>
<dbReference type="STRING" id="768710.DesyoDRAFT_3264"/>
<dbReference type="GO" id="GO:0006282">
    <property type="term" value="P:regulation of DNA repair"/>
    <property type="evidence" value="ECO:0007669"/>
    <property type="project" value="UniProtKB-UniRule"/>
</dbReference>
<gene>
    <name evidence="5" type="primary">recX</name>
    <name evidence="8" type="ORF">DesyoDRAFT_3264</name>
</gene>
<keyword evidence="9" id="KW-1185">Reference proteome</keyword>
<dbReference type="Gene3D" id="1.10.10.10">
    <property type="entry name" value="Winged helix-like DNA-binding domain superfamily/Winged helix DNA-binding domain"/>
    <property type="match status" value="2"/>
</dbReference>
<dbReference type="InterPro" id="IPR053926">
    <property type="entry name" value="RecX_HTH_1st"/>
</dbReference>
<dbReference type="PANTHER" id="PTHR33602">
    <property type="entry name" value="REGULATORY PROTEIN RECX FAMILY PROTEIN"/>
    <property type="match status" value="1"/>
</dbReference>
<feature type="domain" description="RecX second three-helical" evidence="6">
    <location>
        <begin position="59"/>
        <end position="98"/>
    </location>
</feature>
<dbReference type="HOGENOM" id="CLU_066607_3_3_9"/>
<proteinExistence type="inferred from homology"/>
<reference evidence="8 9" key="1">
    <citation type="submission" date="2011-11" db="EMBL/GenBank/DDBJ databases">
        <title>The Noncontiguous Finished genome of Desulfosporosinus youngiae DSM 17734.</title>
        <authorList>
            <consortium name="US DOE Joint Genome Institute (JGI-PGF)"/>
            <person name="Lucas S."/>
            <person name="Han J."/>
            <person name="Lapidus A."/>
            <person name="Cheng J.-F."/>
            <person name="Goodwin L."/>
            <person name="Pitluck S."/>
            <person name="Peters L."/>
            <person name="Ovchinnikova G."/>
            <person name="Lu M."/>
            <person name="Land M.L."/>
            <person name="Hauser L."/>
            <person name="Pester M."/>
            <person name="Spring S."/>
            <person name="Ollivier B."/>
            <person name="Rattei T."/>
            <person name="Klenk H.-P."/>
            <person name="Wagner M."/>
            <person name="Loy A."/>
            <person name="Woyke T.J."/>
        </authorList>
    </citation>
    <scope>NUCLEOTIDE SEQUENCE [LARGE SCALE GENOMIC DNA]</scope>
    <source>
        <strain evidence="8 9">DSM 17734</strain>
    </source>
</reference>
<dbReference type="HAMAP" id="MF_01114">
    <property type="entry name" value="RecX"/>
    <property type="match status" value="1"/>
</dbReference>
<evidence type="ECO:0000313" key="9">
    <source>
        <dbReference type="Proteomes" id="UP000005104"/>
    </source>
</evidence>
<comment type="function">
    <text evidence="5">Modulates RecA activity.</text>
</comment>
<dbReference type="InterPro" id="IPR003783">
    <property type="entry name" value="Regulatory_RecX"/>
</dbReference>
<dbReference type="InterPro" id="IPR036388">
    <property type="entry name" value="WH-like_DNA-bd_sf"/>
</dbReference>
<evidence type="ECO:0000256" key="1">
    <source>
        <dbReference type="ARBA" id="ARBA00004496"/>
    </source>
</evidence>
<sequence>MVPLTKSKPRKSAKETALDLLSRRALTHYELETRLKDKGYESSEIDEVLATILEWGYLNDQELALRYSESRLKRYPRRRVQRDMQNRGLEPQLIEQALGETYSSDDELEQCQTLAERWWVQENKRWEHRNTADKTKETTPRELWLRQKIARKLIQRGYPSDMVRNVLYSIQQDKNEDN</sequence>
<evidence type="ECO:0000313" key="8">
    <source>
        <dbReference type="EMBL" id="EHQ90295.1"/>
    </source>
</evidence>
<keyword evidence="4 5" id="KW-0963">Cytoplasm</keyword>
<evidence type="ECO:0000256" key="2">
    <source>
        <dbReference type="ARBA" id="ARBA00009695"/>
    </source>
</evidence>
<dbReference type="EMBL" id="CM001441">
    <property type="protein sequence ID" value="EHQ90295.1"/>
    <property type="molecule type" value="Genomic_DNA"/>
</dbReference>
<dbReference type="Pfam" id="PF02631">
    <property type="entry name" value="RecX_HTH2"/>
    <property type="match status" value="1"/>
</dbReference>
<evidence type="ECO:0000256" key="5">
    <source>
        <dbReference type="HAMAP-Rule" id="MF_01114"/>
    </source>
</evidence>